<dbReference type="AlphaFoldDB" id="B6SGE9"/>
<dbReference type="EMBL" id="EU953535">
    <property type="protein sequence ID" value="ACG25653.1"/>
    <property type="molecule type" value="mRNA"/>
</dbReference>
<feature type="region of interest" description="Disordered" evidence="1">
    <location>
        <begin position="34"/>
        <end position="81"/>
    </location>
</feature>
<proteinExistence type="evidence at transcript level"/>
<evidence type="ECO:0000313" key="3">
    <source>
        <dbReference type="EMBL" id="ACG23932.1"/>
    </source>
</evidence>
<reference evidence="3" key="1">
    <citation type="journal article" date="2009" name="Plant Mol. Biol.">
        <title>Insights into corn genes derived from large-scale cDNA sequencing.</title>
        <authorList>
            <person name="Alexandrov N.N."/>
            <person name="Brover V.V."/>
            <person name="Freidin S."/>
            <person name="Troukhan M.E."/>
            <person name="Tatarinova T.V."/>
            <person name="Zhang H."/>
            <person name="Swaller T.J."/>
            <person name="Lu Y.P."/>
            <person name="Bouck J."/>
            <person name="Flavell R.B."/>
            <person name="Feldmann K.A."/>
        </authorList>
    </citation>
    <scope>NUCLEOTIDE SEQUENCE</scope>
</reference>
<accession>B6SGE9</accession>
<sequence>MHGRTAMAVACLLCMTALLLVQDVQSRRLLWTEQEKKQSHGGLGNHGAADRRSTSLEPCSGAMGGGGTGSADKQGEFPCDDDTSKWTELHTDYIYTQDFKHP</sequence>
<feature type="signal peptide" evidence="2">
    <location>
        <begin position="1"/>
        <end position="26"/>
    </location>
</feature>
<organism evidence="3">
    <name type="scientific">Zea mays</name>
    <name type="common">Maize</name>
    <dbReference type="NCBI Taxonomy" id="4577"/>
    <lineage>
        <taxon>Eukaryota</taxon>
        <taxon>Viridiplantae</taxon>
        <taxon>Streptophyta</taxon>
        <taxon>Embryophyta</taxon>
        <taxon>Tracheophyta</taxon>
        <taxon>Spermatophyta</taxon>
        <taxon>Magnoliopsida</taxon>
        <taxon>Liliopsida</taxon>
        <taxon>Poales</taxon>
        <taxon>Poaceae</taxon>
        <taxon>PACMAD clade</taxon>
        <taxon>Panicoideae</taxon>
        <taxon>Andropogonodae</taxon>
        <taxon>Andropogoneae</taxon>
        <taxon>Tripsacinae</taxon>
        <taxon>Zea</taxon>
    </lineage>
</organism>
<evidence type="ECO:0000256" key="1">
    <source>
        <dbReference type="SAM" id="MobiDB-lite"/>
    </source>
</evidence>
<feature type="chain" id="PRO_5010106609" evidence="2">
    <location>
        <begin position="27"/>
        <end position="102"/>
    </location>
</feature>
<dbReference type="ExpressionAtlas" id="B6SGE9">
    <property type="expression patterns" value="baseline and differential"/>
</dbReference>
<name>B6SGE9_MAIZE</name>
<evidence type="ECO:0000256" key="2">
    <source>
        <dbReference type="SAM" id="SignalP"/>
    </source>
</evidence>
<dbReference type="EMBL" id="EU951814">
    <property type="protein sequence ID" value="ACG23932.1"/>
    <property type="molecule type" value="mRNA"/>
</dbReference>
<keyword evidence="2" id="KW-0732">Signal</keyword>
<protein>
    <submittedName>
        <fullName evidence="3">Phytosulfokines 1</fullName>
    </submittedName>
</protein>